<evidence type="ECO:0008006" key="4">
    <source>
        <dbReference type="Google" id="ProtNLM"/>
    </source>
</evidence>
<dbReference type="AlphaFoldDB" id="A0A1B4VB22"/>
<dbReference type="OrthoDB" id="9846870at2"/>
<organism evidence="2 3">
    <name type="scientific">Sulfurifustis variabilis</name>
    <dbReference type="NCBI Taxonomy" id="1675686"/>
    <lineage>
        <taxon>Bacteria</taxon>
        <taxon>Pseudomonadati</taxon>
        <taxon>Pseudomonadota</taxon>
        <taxon>Gammaproteobacteria</taxon>
        <taxon>Acidiferrobacterales</taxon>
        <taxon>Acidiferrobacteraceae</taxon>
        <taxon>Sulfurifustis</taxon>
    </lineage>
</organism>
<name>A0A1B4VB22_9GAMM</name>
<feature type="chain" id="PRO_5008571317" description="Lipoprotein" evidence="1">
    <location>
        <begin position="21"/>
        <end position="261"/>
    </location>
</feature>
<proteinExistence type="predicted"/>
<evidence type="ECO:0000256" key="1">
    <source>
        <dbReference type="SAM" id="SignalP"/>
    </source>
</evidence>
<sequence length="261" mass="28281">MSRVATLAAVSLLLAGCAGGPSISELRTGTRTATFVQYGKEPQRYSFGVVDTSSFWAAYGGGVSAQLGGGALWTGLEASGRAESEKRAPTVTEVMRWLYNKNPMADRVSAGVMPKLAAAWGVDYEPSRLRVLEHGTPLETEDGTFKAFNPMSDVVLVVAPYHVMLTERQTIGRAFAAGFTMGTNTKNVTVEGYVQLSAYKRDASGVYKRVWQNACGVNNVQMDIDFPFPEVIKSQEKAKQLFDAATPKMIENCGQFLAKVK</sequence>
<accession>A0A1B4VB22</accession>
<keyword evidence="1" id="KW-0732">Signal</keyword>
<keyword evidence="3" id="KW-1185">Reference proteome</keyword>
<evidence type="ECO:0000313" key="2">
    <source>
        <dbReference type="EMBL" id="BAU49174.1"/>
    </source>
</evidence>
<reference evidence="2 3" key="1">
    <citation type="submission" date="2015-08" db="EMBL/GenBank/DDBJ databases">
        <title>Complete genome sequence of Sulfurifustis variabilis.</title>
        <authorList>
            <person name="Miura A."/>
            <person name="Kojima H."/>
            <person name="Fukui M."/>
        </authorList>
    </citation>
    <scope>NUCLEOTIDE SEQUENCE [LARGE SCALE GENOMIC DNA]</scope>
    <source>
        <strain evidence="3">skN76</strain>
    </source>
</reference>
<dbReference type="PROSITE" id="PS51257">
    <property type="entry name" value="PROKAR_LIPOPROTEIN"/>
    <property type="match status" value="1"/>
</dbReference>
<gene>
    <name evidence="2" type="ORF">SVA_2626</name>
</gene>
<dbReference type="Proteomes" id="UP000218899">
    <property type="component" value="Chromosome"/>
</dbReference>
<evidence type="ECO:0000313" key="3">
    <source>
        <dbReference type="Proteomes" id="UP000218899"/>
    </source>
</evidence>
<feature type="signal peptide" evidence="1">
    <location>
        <begin position="1"/>
        <end position="20"/>
    </location>
</feature>
<dbReference type="RefSeq" id="WP_096461618.1">
    <property type="nucleotide sequence ID" value="NZ_AP014936.1"/>
</dbReference>
<dbReference type="KEGG" id="sva:SVA_2626"/>
<protein>
    <recommendedName>
        <fullName evidence="4">Lipoprotein</fullName>
    </recommendedName>
</protein>
<dbReference type="EMBL" id="AP014936">
    <property type="protein sequence ID" value="BAU49174.1"/>
    <property type="molecule type" value="Genomic_DNA"/>
</dbReference>